<comment type="caution">
    <text evidence="2">The sequence shown here is derived from an EMBL/GenBank/DDBJ whole genome shotgun (WGS) entry which is preliminary data.</text>
</comment>
<evidence type="ECO:0000313" key="3">
    <source>
        <dbReference type="Proteomes" id="UP000288805"/>
    </source>
</evidence>
<dbReference type="AlphaFoldDB" id="A0A438KGK1"/>
<evidence type="ECO:0000259" key="1">
    <source>
        <dbReference type="Pfam" id="PF13966"/>
    </source>
</evidence>
<evidence type="ECO:0000313" key="2">
    <source>
        <dbReference type="EMBL" id="RVX20327.1"/>
    </source>
</evidence>
<feature type="domain" description="Reverse transcriptase zinc-binding" evidence="1">
    <location>
        <begin position="79"/>
        <end position="163"/>
    </location>
</feature>
<reference evidence="2 3" key="1">
    <citation type="journal article" date="2018" name="PLoS Genet.">
        <title>Population sequencing reveals clonal diversity and ancestral inbreeding in the grapevine cultivar Chardonnay.</title>
        <authorList>
            <person name="Roach M.J."/>
            <person name="Johnson D.L."/>
            <person name="Bohlmann J."/>
            <person name="van Vuuren H.J."/>
            <person name="Jones S.J."/>
            <person name="Pretorius I.S."/>
            <person name="Schmidt S.A."/>
            <person name="Borneman A.R."/>
        </authorList>
    </citation>
    <scope>NUCLEOTIDE SEQUENCE [LARGE SCALE GENOMIC DNA]</scope>
    <source>
        <strain evidence="3">cv. Chardonnay</strain>
        <tissue evidence="2">Leaf</tissue>
    </source>
</reference>
<dbReference type="InterPro" id="IPR026960">
    <property type="entry name" value="RVT-Znf"/>
</dbReference>
<name>A0A438KGK1_VITVI</name>
<organism evidence="2 3">
    <name type="scientific">Vitis vinifera</name>
    <name type="common">Grape</name>
    <dbReference type="NCBI Taxonomy" id="29760"/>
    <lineage>
        <taxon>Eukaryota</taxon>
        <taxon>Viridiplantae</taxon>
        <taxon>Streptophyta</taxon>
        <taxon>Embryophyta</taxon>
        <taxon>Tracheophyta</taxon>
        <taxon>Spermatophyta</taxon>
        <taxon>Magnoliopsida</taxon>
        <taxon>eudicotyledons</taxon>
        <taxon>Gunneridae</taxon>
        <taxon>Pentapetalae</taxon>
        <taxon>rosids</taxon>
        <taxon>Vitales</taxon>
        <taxon>Vitaceae</taxon>
        <taxon>Viteae</taxon>
        <taxon>Vitis</taxon>
    </lineage>
</organism>
<protein>
    <recommendedName>
        <fullName evidence="1">Reverse transcriptase zinc-binding domain-containing protein</fullName>
    </recommendedName>
</protein>
<proteinExistence type="predicted"/>
<gene>
    <name evidence="2" type="ORF">CK203_004878</name>
</gene>
<dbReference type="EMBL" id="QGNW01000007">
    <property type="protein sequence ID" value="RVX20327.1"/>
    <property type="molecule type" value="Genomic_DNA"/>
</dbReference>
<sequence>MLKKAFPNFYRLAVNKDEWVSNAWEGNGESGSWNPHFSRHFNDWELEEVEGLFWKPHSLVVRRKVKDVLSWKESRDDIFSVRSLYCSFMRASSHPFPWGIIWRSWASMRVSFFASEASWNRISTIDQLKRRGWNMPNKCYLCKEKEETSDHLNLFCKKATMLWILIFSLFSVQWVLHSSIKRNLLGWHGVFVGKELAFLACLVVQVYLLPSYLSTRVWSLISLGGEATTIGAPLKWREVNRKNHGEKQRALFVELSLCSSFEAKGWAILVEKLCHLGVASSSEVRMPPILVISRQVKKGGNLVEVAKGRMQTFFDAKKVLSRGLRRFKEKVLHLDMWALGLGCFWKGTHVKDMWVRMVGLPLHLCGGNLERKPYLVKWATICSDKKKESLGVRHLALLNKTFPSKWIWRFAMEKEAFWNFRSTLTAVEKPSPPSENLTTGNFSGDFPAKSFSDTDHTIRCARRRSSTFLKAPEEESQPRASLLRWPESHALVRGALSGHALPPPASPDAV</sequence>
<dbReference type="Proteomes" id="UP000288805">
    <property type="component" value="Unassembled WGS sequence"/>
</dbReference>
<accession>A0A438KGK1</accession>
<dbReference type="Pfam" id="PF13966">
    <property type="entry name" value="zf-RVT"/>
    <property type="match status" value="1"/>
</dbReference>